<feature type="transmembrane region" description="Helical" evidence="7">
    <location>
        <begin position="34"/>
        <end position="53"/>
    </location>
</feature>
<dbReference type="InterPro" id="IPR004776">
    <property type="entry name" value="Mem_transp_PIN-like"/>
</dbReference>
<dbReference type="GO" id="GO:0055085">
    <property type="term" value="P:transmembrane transport"/>
    <property type="evidence" value="ECO:0007669"/>
    <property type="project" value="InterPro"/>
</dbReference>
<feature type="transmembrane region" description="Helical" evidence="7">
    <location>
        <begin position="293"/>
        <end position="313"/>
    </location>
</feature>
<accession>A0A521AR48</accession>
<keyword evidence="9" id="KW-1185">Reference proteome</keyword>
<evidence type="ECO:0008006" key="10">
    <source>
        <dbReference type="Google" id="ProtNLM"/>
    </source>
</evidence>
<dbReference type="Pfam" id="PF03547">
    <property type="entry name" value="Mem_trans"/>
    <property type="match status" value="1"/>
</dbReference>
<dbReference type="PANTHER" id="PTHR36838">
    <property type="entry name" value="AUXIN EFFLUX CARRIER FAMILY PROTEIN"/>
    <property type="match status" value="1"/>
</dbReference>
<keyword evidence="2" id="KW-0813">Transport</keyword>
<feature type="transmembrane region" description="Helical" evidence="7">
    <location>
        <begin position="199"/>
        <end position="219"/>
    </location>
</feature>
<evidence type="ECO:0000256" key="4">
    <source>
        <dbReference type="ARBA" id="ARBA00022692"/>
    </source>
</evidence>
<feature type="transmembrane region" description="Helical" evidence="7">
    <location>
        <begin position="6"/>
        <end position="22"/>
    </location>
</feature>
<feature type="transmembrane region" description="Helical" evidence="7">
    <location>
        <begin position="96"/>
        <end position="118"/>
    </location>
</feature>
<feature type="transmembrane region" description="Helical" evidence="7">
    <location>
        <begin position="167"/>
        <end position="187"/>
    </location>
</feature>
<sequence>MLDILTITFPIFAAIALGYGTTRAGVFAASDMRVLGKYVLNIALPALLFSAVGKRDLSEVLNIGYMSAFLAGGLATIAISYLVFAAQGIGPARRAIGAMGSSCPNSGYVGFPVMLLLFQDKAGVILALNFVIENFFLIPVCLVLLELSRKEDHHSIGKMLRGLFLSVLKRPMVIGLIAGFALMLSGLELPDAANRLLDMLAASSSALALFVIGGSLVGLPMKGNTGLATQITLGKLVLHPALVFGAAILLPMLGLPAVTGDMHTALILSAAMPMFGIYTVLAQEYGHEGLASIALLSATTAAFFTLSALLGWLT</sequence>
<evidence type="ECO:0000256" key="5">
    <source>
        <dbReference type="ARBA" id="ARBA00022989"/>
    </source>
</evidence>
<dbReference type="Proteomes" id="UP000316030">
    <property type="component" value="Unassembled WGS sequence"/>
</dbReference>
<evidence type="ECO:0000313" key="8">
    <source>
        <dbReference type="EMBL" id="SMO37251.1"/>
    </source>
</evidence>
<evidence type="ECO:0000256" key="3">
    <source>
        <dbReference type="ARBA" id="ARBA00022475"/>
    </source>
</evidence>
<keyword evidence="6 7" id="KW-0472">Membrane</keyword>
<keyword evidence="5 7" id="KW-1133">Transmembrane helix</keyword>
<organism evidence="8 9">
    <name type="scientific">Thalassovita litoralis</name>
    <dbReference type="NCBI Taxonomy" id="1010611"/>
    <lineage>
        <taxon>Bacteria</taxon>
        <taxon>Pseudomonadati</taxon>
        <taxon>Pseudomonadota</taxon>
        <taxon>Alphaproteobacteria</taxon>
        <taxon>Rhodobacterales</taxon>
        <taxon>Roseobacteraceae</taxon>
        <taxon>Thalassovita</taxon>
    </lineage>
</organism>
<gene>
    <name evidence="8" type="ORF">SAMN06265173_101318</name>
</gene>
<feature type="transmembrane region" description="Helical" evidence="7">
    <location>
        <begin position="231"/>
        <end position="250"/>
    </location>
</feature>
<evidence type="ECO:0000313" key="9">
    <source>
        <dbReference type="Proteomes" id="UP000316030"/>
    </source>
</evidence>
<evidence type="ECO:0000256" key="6">
    <source>
        <dbReference type="ARBA" id="ARBA00023136"/>
    </source>
</evidence>
<evidence type="ECO:0000256" key="7">
    <source>
        <dbReference type="SAM" id="Phobius"/>
    </source>
</evidence>
<dbReference type="EMBL" id="FXTO01000001">
    <property type="protein sequence ID" value="SMO37251.1"/>
    <property type="molecule type" value="Genomic_DNA"/>
</dbReference>
<comment type="subcellular location">
    <subcellularLocation>
        <location evidence="1">Membrane</location>
        <topology evidence="1">Multi-pass membrane protein</topology>
    </subcellularLocation>
</comment>
<protein>
    <recommendedName>
        <fullName evidence="10">Transporter YfdV</fullName>
    </recommendedName>
</protein>
<proteinExistence type="predicted"/>
<dbReference type="PANTHER" id="PTHR36838:SF3">
    <property type="entry name" value="TRANSPORTER AUXIN EFFLUX CARRIER EC FAMILY"/>
    <property type="match status" value="1"/>
</dbReference>
<evidence type="ECO:0000256" key="2">
    <source>
        <dbReference type="ARBA" id="ARBA00022448"/>
    </source>
</evidence>
<feature type="transmembrane region" description="Helical" evidence="7">
    <location>
        <begin position="262"/>
        <end position="281"/>
    </location>
</feature>
<evidence type="ECO:0000256" key="1">
    <source>
        <dbReference type="ARBA" id="ARBA00004141"/>
    </source>
</evidence>
<dbReference type="AlphaFoldDB" id="A0A521AR48"/>
<feature type="transmembrane region" description="Helical" evidence="7">
    <location>
        <begin position="65"/>
        <end position="84"/>
    </location>
</feature>
<dbReference type="RefSeq" id="WP_142491621.1">
    <property type="nucleotide sequence ID" value="NZ_FXTO01000001.1"/>
</dbReference>
<keyword evidence="4 7" id="KW-0812">Transmembrane</keyword>
<keyword evidence="3" id="KW-1003">Cell membrane</keyword>
<dbReference type="GO" id="GO:0016020">
    <property type="term" value="C:membrane"/>
    <property type="evidence" value="ECO:0007669"/>
    <property type="project" value="UniProtKB-SubCell"/>
</dbReference>
<feature type="transmembrane region" description="Helical" evidence="7">
    <location>
        <begin position="124"/>
        <end position="147"/>
    </location>
</feature>
<reference evidence="8 9" key="1">
    <citation type="submission" date="2017-05" db="EMBL/GenBank/DDBJ databases">
        <authorList>
            <person name="Varghese N."/>
            <person name="Submissions S."/>
        </authorList>
    </citation>
    <scope>NUCLEOTIDE SEQUENCE [LARGE SCALE GENOMIC DNA]</scope>
    <source>
        <strain evidence="8 9">DSM 29506</strain>
    </source>
</reference>
<name>A0A521AR48_9RHOB</name>
<dbReference type="OrthoDB" id="9810457at2"/>